<dbReference type="PANTHER" id="PTHR38664">
    <property type="entry name" value="SLR0058 PROTEIN"/>
    <property type="match status" value="1"/>
</dbReference>
<feature type="region of interest" description="Disordered" evidence="1">
    <location>
        <begin position="142"/>
        <end position="180"/>
    </location>
</feature>
<gene>
    <name evidence="2" type="ORF">F7Q92_01410</name>
</gene>
<dbReference type="PANTHER" id="PTHR38664:SF1">
    <property type="entry name" value="SLR0058 PROTEIN"/>
    <property type="match status" value="1"/>
</dbReference>
<evidence type="ECO:0000313" key="2">
    <source>
        <dbReference type="EMBL" id="KAB0585175.1"/>
    </source>
</evidence>
<dbReference type="Pfam" id="PF05597">
    <property type="entry name" value="Phasin"/>
    <property type="match status" value="1"/>
</dbReference>
<dbReference type="AlphaFoldDB" id="A0A643FHX4"/>
<dbReference type="InterPro" id="IPR008769">
    <property type="entry name" value="PhaF_PhaI"/>
</dbReference>
<organism evidence="2 3">
    <name type="scientific">Ideonella dechloratans</name>
    <dbReference type="NCBI Taxonomy" id="36863"/>
    <lineage>
        <taxon>Bacteria</taxon>
        <taxon>Pseudomonadati</taxon>
        <taxon>Pseudomonadota</taxon>
        <taxon>Betaproteobacteria</taxon>
        <taxon>Burkholderiales</taxon>
        <taxon>Sphaerotilaceae</taxon>
        <taxon>Ideonella</taxon>
    </lineage>
</organism>
<protein>
    <submittedName>
        <fullName evidence="2">Phasin family protein</fullName>
    </submittedName>
</protein>
<evidence type="ECO:0000313" key="3">
    <source>
        <dbReference type="Proteomes" id="UP000430120"/>
    </source>
</evidence>
<sequence>MRHRPTPGDAGMSDTSPETEAGASTAAEDPHLSATLRQSAHEIWLAGLGAFAKAQSEGSKVFDALVKEGEHLQSKVQAPLEQLSAKAEALADKASRPWERLETALDARSQQWLERLGLPSSAAWVALQAEVGRLRQDVDALKKAGRPARKSRAAQTSGAAPARKRSRPAAAKAAPPDETT</sequence>
<feature type="compositionally biased region" description="Basic residues" evidence="1">
    <location>
        <begin position="143"/>
        <end position="152"/>
    </location>
</feature>
<dbReference type="EMBL" id="VZPB01000002">
    <property type="protein sequence ID" value="KAB0585175.1"/>
    <property type="molecule type" value="Genomic_DNA"/>
</dbReference>
<accession>A0A643FHX4</accession>
<evidence type="ECO:0000256" key="1">
    <source>
        <dbReference type="SAM" id="MobiDB-lite"/>
    </source>
</evidence>
<dbReference type="Proteomes" id="UP000430120">
    <property type="component" value="Unassembled WGS sequence"/>
</dbReference>
<name>A0A643FHX4_IDEDE</name>
<feature type="compositionally biased region" description="Low complexity" evidence="1">
    <location>
        <begin position="168"/>
        <end position="180"/>
    </location>
</feature>
<comment type="caution">
    <text evidence="2">The sequence shown here is derived from an EMBL/GenBank/DDBJ whole genome shotgun (WGS) entry which is preliminary data.</text>
</comment>
<feature type="region of interest" description="Disordered" evidence="1">
    <location>
        <begin position="1"/>
        <end position="33"/>
    </location>
</feature>
<keyword evidence="3" id="KW-1185">Reference proteome</keyword>
<proteinExistence type="predicted"/>
<dbReference type="OrthoDB" id="5801582at2"/>
<reference evidence="2 3" key="1">
    <citation type="submission" date="2019-09" db="EMBL/GenBank/DDBJ databases">
        <title>Draft genome sequences of 48 bacterial type strains from the CCUG.</title>
        <authorList>
            <person name="Tunovic T."/>
            <person name="Pineiro-Iglesias B."/>
            <person name="Unosson C."/>
            <person name="Inganas E."/>
            <person name="Ohlen M."/>
            <person name="Cardew S."/>
            <person name="Jensie-Markopoulos S."/>
            <person name="Salva-Serra F."/>
            <person name="Jaen-Luchoro D."/>
            <person name="Karlsson R."/>
            <person name="Svensson-Stadler L."/>
            <person name="Chun J."/>
            <person name="Moore E."/>
        </authorList>
    </citation>
    <scope>NUCLEOTIDE SEQUENCE [LARGE SCALE GENOMIC DNA]</scope>
    <source>
        <strain evidence="2 3">CCUG 30977</strain>
    </source>
</reference>